<feature type="transmembrane region" description="Helical" evidence="1">
    <location>
        <begin position="40"/>
        <end position="60"/>
    </location>
</feature>
<dbReference type="AlphaFoldDB" id="A0A1H9U985"/>
<feature type="domain" description="PAS" evidence="2">
    <location>
        <begin position="226"/>
        <end position="296"/>
    </location>
</feature>
<evidence type="ECO:0000259" key="2">
    <source>
        <dbReference type="PROSITE" id="PS50112"/>
    </source>
</evidence>
<dbReference type="InterPro" id="IPR000160">
    <property type="entry name" value="GGDEF_dom"/>
</dbReference>
<keyword evidence="5" id="KW-1185">Reference proteome</keyword>
<dbReference type="CDD" id="cd01949">
    <property type="entry name" value="GGDEF"/>
    <property type="match status" value="1"/>
</dbReference>
<feature type="domain" description="GGDEF" evidence="3">
    <location>
        <begin position="378"/>
        <end position="502"/>
    </location>
</feature>
<evidence type="ECO:0000256" key="1">
    <source>
        <dbReference type="SAM" id="Phobius"/>
    </source>
</evidence>
<evidence type="ECO:0000313" key="5">
    <source>
        <dbReference type="Proteomes" id="UP000199687"/>
    </source>
</evidence>
<reference evidence="4 5" key="1">
    <citation type="submission" date="2016-10" db="EMBL/GenBank/DDBJ databases">
        <authorList>
            <person name="de Groot N.N."/>
        </authorList>
    </citation>
    <scope>NUCLEOTIDE SEQUENCE [LARGE SCALE GENOMIC DNA]</scope>
    <source>
        <strain evidence="4 5">CGMCC 1.7727</strain>
    </source>
</reference>
<dbReference type="PROSITE" id="PS50112">
    <property type="entry name" value="PAS"/>
    <property type="match status" value="1"/>
</dbReference>
<dbReference type="EMBL" id="FOGL01000016">
    <property type="protein sequence ID" value="SES05798.1"/>
    <property type="molecule type" value="Genomic_DNA"/>
</dbReference>
<dbReference type="NCBIfam" id="TIGR00229">
    <property type="entry name" value="sensory_box"/>
    <property type="match status" value="1"/>
</dbReference>
<proteinExistence type="predicted"/>
<keyword evidence="1" id="KW-0472">Membrane</keyword>
<keyword evidence="1" id="KW-1133">Transmembrane helix</keyword>
<dbReference type="Proteomes" id="UP000199687">
    <property type="component" value="Unassembled WGS sequence"/>
</dbReference>
<dbReference type="InterPro" id="IPR029787">
    <property type="entry name" value="Nucleotide_cyclase"/>
</dbReference>
<dbReference type="Pfam" id="PF13188">
    <property type="entry name" value="PAS_8"/>
    <property type="match status" value="1"/>
</dbReference>
<feature type="transmembrane region" description="Helical" evidence="1">
    <location>
        <begin position="6"/>
        <end position="28"/>
    </location>
</feature>
<dbReference type="RefSeq" id="WP_089742592.1">
    <property type="nucleotide sequence ID" value="NZ_FOGL01000016.1"/>
</dbReference>
<evidence type="ECO:0000313" key="4">
    <source>
        <dbReference type="EMBL" id="SES05798.1"/>
    </source>
</evidence>
<dbReference type="NCBIfam" id="TIGR00254">
    <property type="entry name" value="GGDEF"/>
    <property type="match status" value="1"/>
</dbReference>
<dbReference type="SUPFAM" id="SSF55785">
    <property type="entry name" value="PYP-like sensor domain (PAS domain)"/>
    <property type="match status" value="1"/>
</dbReference>
<dbReference type="CDD" id="cd00130">
    <property type="entry name" value="PAS"/>
    <property type="match status" value="1"/>
</dbReference>
<evidence type="ECO:0000259" key="3">
    <source>
        <dbReference type="PROSITE" id="PS50887"/>
    </source>
</evidence>
<sequence>MMELLFFYILYLVPASTFIFMAGMVYSYNRHSARHVTCSLLYAFTSMWFFGVFTSVVTYPDLFNEIMIYWVNGAVAITALLSLHLWLLTARMYERKNGKFLKLLFVPGVVLVLTMPIDSWMWNGETFSQDHLFVPGLGLHLLWLVEFVYLLLIFIITVKEMRQGSMSAKLWFKGLILYFIWTSVMLAAALLFQETRIFFYLIPHGSLFWGGAVFLSIYRFDYLSSYEKRYQVLFNRSPLGIMILDEEAIVVEASPRVSQYLGVKREELIQSSIVPFLGGVDKQEFLNVHQKLFKERLSLENAELSFVNKQGERKTIVMDSEFILVEEKPLEFLMVKDITEAKRKEERVQYLAYHDILTGLSNRAAFEKKMAELLNREEAFHFLLLDLNKLKLINDTFGHQVGDHAIRHIATILQESTTEEKQHVARLGGDEFVLLLDVEGTDEVIEQIHRRLESPMKMINHEPIYLSASIGVSRYPEDGETFEQLYRIADKRMYIEKGKGQK</sequence>
<feature type="transmembrane region" description="Helical" evidence="1">
    <location>
        <begin position="100"/>
        <end position="117"/>
    </location>
</feature>
<dbReference type="OrthoDB" id="9759607at2"/>
<accession>A0A1H9U985</accession>
<protein>
    <submittedName>
        <fullName evidence="4">PAS domain S-box-containing protein/diguanylate cyclase (GGDEF) domain-containing protein</fullName>
    </submittedName>
</protein>
<feature type="transmembrane region" description="Helical" evidence="1">
    <location>
        <begin position="66"/>
        <end position="88"/>
    </location>
</feature>
<dbReference type="InterPro" id="IPR052155">
    <property type="entry name" value="Biofilm_reg_signaling"/>
</dbReference>
<feature type="transmembrane region" description="Helical" evidence="1">
    <location>
        <begin position="137"/>
        <end position="158"/>
    </location>
</feature>
<dbReference type="PROSITE" id="PS50887">
    <property type="entry name" value="GGDEF"/>
    <property type="match status" value="1"/>
</dbReference>
<dbReference type="InterPro" id="IPR043128">
    <property type="entry name" value="Rev_trsase/Diguanyl_cyclase"/>
</dbReference>
<feature type="transmembrane region" description="Helical" evidence="1">
    <location>
        <begin position="170"/>
        <end position="191"/>
    </location>
</feature>
<dbReference type="SUPFAM" id="SSF55073">
    <property type="entry name" value="Nucleotide cyclase"/>
    <property type="match status" value="1"/>
</dbReference>
<dbReference type="Gene3D" id="3.30.70.270">
    <property type="match status" value="1"/>
</dbReference>
<organism evidence="4 5">
    <name type="scientific">Gracilibacillus ureilyticus</name>
    <dbReference type="NCBI Taxonomy" id="531814"/>
    <lineage>
        <taxon>Bacteria</taxon>
        <taxon>Bacillati</taxon>
        <taxon>Bacillota</taxon>
        <taxon>Bacilli</taxon>
        <taxon>Bacillales</taxon>
        <taxon>Bacillaceae</taxon>
        <taxon>Gracilibacillus</taxon>
    </lineage>
</organism>
<dbReference type="InterPro" id="IPR000014">
    <property type="entry name" value="PAS"/>
</dbReference>
<gene>
    <name evidence="4" type="ORF">SAMN04487944_11693</name>
</gene>
<dbReference type="PANTHER" id="PTHR44757:SF2">
    <property type="entry name" value="BIOFILM ARCHITECTURE MAINTENANCE PROTEIN MBAA"/>
    <property type="match status" value="1"/>
</dbReference>
<dbReference type="SMART" id="SM00091">
    <property type="entry name" value="PAS"/>
    <property type="match status" value="1"/>
</dbReference>
<keyword evidence="1" id="KW-0812">Transmembrane</keyword>
<dbReference type="InterPro" id="IPR035965">
    <property type="entry name" value="PAS-like_dom_sf"/>
</dbReference>
<dbReference type="SMART" id="SM00267">
    <property type="entry name" value="GGDEF"/>
    <property type="match status" value="1"/>
</dbReference>
<name>A0A1H9U985_9BACI</name>
<dbReference type="Gene3D" id="3.30.450.20">
    <property type="entry name" value="PAS domain"/>
    <property type="match status" value="1"/>
</dbReference>
<dbReference type="PANTHER" id="PTHR44757">
    <property type="entry name" value="DIGUANYLATE CYCLASE DGCP"/>
    <property type="match status" value="1"/>
</dbReference>
<dbReference type="Pfam" id="PF00990">
    <property type="entry name" value="GGDEF"/>
    <property type="match status" value="1"/>
</dbReference>
<feature type="transmembrane region" description="Helical" evidence="1">
    <location>
        <begin position="197"/>
        <end position="220"/>
    </location>
</feature>
<dbReference type="STRING" id="531814.SAMN04487944_11693"/>